<evidence type="ECO:0000313" key="1">
    <source>
        <dbReference type="EMBL" id="MBD1363678.1"/>
    </source>
</evidence>
<dbReference type="Proteomes" id="UP000606600">
    <property type="component" value="Unassembled WGS sequence"/>
</dbReference>
<accession>A0ABR7WNF0</accession>
<dbReference type="EMBL" id="JACWMY010000003">
    <property type="protein sequence ID" value="MBD1363678.1"/>
    <property type="molecule type" value="Genomic_DNA"/>
</dbReference>
<sequence>MVEVFKTNVNDASKSQMLIGLIAARFTVRRVNFDLEDCDKVLRVEGPEFCPKQVIALLQLNGHHCEVLI</sequence>
<proteinExistence type="predicted"/>
<reference evidence="1 2" key="1">
    <citation type="submission" date="2020-09" db="EMBL/GenBank/DDBJ databases">
        <title>Novel species of Mucilaginibacter isolated from a glacier on the Tibetan Plateau.</title>
        <authorList>
            <person name="Liu Q."/>
            <person name="Xin Y.-H."/>
        </authorList>
    </citation>
    <scope>NUCLEOTIDE SEQUENCE [LARGE SCALE GENOMIC DNA]</scope>
    <source>
        <strain evidence="1 2">ZT4R22</strain>
    </source>
</reference>
<protein>
    <submittedName>
        <fullName evidence="1">Uncharacterized protein</fullName>
    </submittedName>
</protein>
<name>A0ABR7WNF0_9SPHI</name>
<gene>
    <name evidence="1" type="ORF">IDJ77_07640</name>
</gene>
<evidence type="ECO:0000313" key="2">
    <source>
        <dbReference type="Proteomes" id="UP000606600"/>
    </source>
</evidence>
<keyword evidence="2" id="KW-1185">Reference proteome</keyword>
<comment type="caution">
    <text evidence="1">The sequence shown here is derived from an EMBL/GenBank/DDBJ whole genome shotgun (WGS) entry which is preliminary data.</text>
</comment>
<organism evidence="1 2">
    <name type="scientific">Mucilaginibacter pankratovii</name>
    <dbReference type="NCBI Taxonomy" id="2772110"/>
    <lineage>
        <taxon>Bacteria</taxon>
        <taxon>Pseudomonadati</taxon>
        <taxon>Bacteroidota</taxon>
        <taxon>Sphingobacteriia</taxon>
        <taxon>Sphingobacteriales</taxon>
        <taxon>Sphingobacteriaceae</taxon>
        <taxon>Mucilaginibacter</taxon>
    </lineage>
</organism>